<comment type="caution">
    <text evidence="1">The sequence shown here is derived from an EMBL/GenBank/DDBJ whole genome shotgun (WGS) entry which is preliminary data.</text>
</comment>
<protein>
    <submittedName>
        <fullName evidence="1">Uncharacterized protein</fullName>
    </submittedName>
</protein>
<dbReference type="AlphaFoldDB" id="A0A2N5C9I4"/>
<organism evidence="1 2">
    <name type="scientific">Cupriavidus pauculus</name>
    <dbReference type="NCBI Taxonomy" id="82633"/>
    <lineage>
        <taxon>Bacteria</taxon>
        <taxon>Pseudomonadati</taxon>
        <taxon>Pseudomonadota</taxon>
        <taxon>Betaproteobacteria</taxon>
        <taxon>Burkholderiales</taxon>
        <taxon>Burkholderiaceae</taxon>
        <taxon>Cupriavidus</taxon>
    </lineage>
</organism>
<evidence type="ECO:0000313" key="2">
    <source>
        <dbReference type="Proteomes" id="UP000234341"/>
    </source>
</evidence>
<gene>
    <name evidence="1" type="ORF">CYJ10_19030</name>
</gene>
<dbReference type="Pfam" id="PF09979">
    <property type="entry name" value="DUF2213"/>
    <property type="match status" value="1"/>
</dbReference>
<dbReference type="InterPro" id="IPR016913">
    <property type="entry name" value="UCP029215"/>
</dbReference>
<reference evidence="1 2" key="1">
    <citation type="submission" date="2017-12" db="EMBL/GenBank/DDBJ databases">
        <title>Genome sequence of the active heterotrophic nitrifier-denitrifier, Cupriavidus pauculus UM1.</title>
        <authorList>
            <person name="Putonti C."/>
            <person name="Castignetti D."/>
        </authorList>
    </citation>
    <scope>NUCLEOTIDE SEQUENCE [LARGE SCALE GENOMIC DNA]</scope>
    <source>
        <strain evidence="1 2">UM1</strain>
    </source>
</reference>
<name>A0A2N5C9I4_9BURK</name>
<evidence type="ECO:0000313" key="1">
    <source>
        <dbReference type="EMBL" id="PLP98883.1"/>
    </source>
</evidence>
<dbReference type="Proteomes" id="UP000234341">
    <property type="component" value="Unassembled WGS sequence"/>
</dbReference>
<accession>A0A2N5C9I4</accession>
<proteinExistence type="predicted"/>
<sequence length="194" mass="20875">MELIVRTVDDLKDVSLTWPDLITLGPQPDVCEERGWVLFKACRIATMGPNEWVCIESESGFPEGTEQYDLAQYDEAALESAHGTPFLIGHDNQGDVEAAHGFVVGPAYKDGDWIVLDIVVTSREALGYIAAGTHAISVCSTHTINLVDGVLHVVFTHKVCHVAMVDRPNVPGARLGGAELWTPSAALLGLLEAA</sequence>
<dbReference type="EMBL" id="PJRP01000009">
    <property type="protein sequence ID" value="PLP98883.1"/>
    <property type="molecule type" value="Genomic_DNA"/>
</dbReference>